<gene>
    <name evidence="1" type="ORF">DF185_20625</name>
</gene>
<dbReference type="Proteomes" id="UP000248079">
    <property type="component" value="Unassembled WGS sequence"/>
</dbReference>
<keyword evidence="2" id="KW-1185">Reference proteome</keyword>
<evidence type="ECO:0000313" key="1">
    <source>
        <dbReference type="EMBL" id="PXX96187.1"/>
    </source>
</evidence>
<accession>A0A2V3ZSS2</accession>
<sequence length="126" mass="14542">MISEEFPFKDECYQIIGAAMEVHNELGCGFLEAVYQEALAILLDEKLIPFEKEKILEISFRGNILQKKFIADFLCFNEVIVELKATDSIHSEHISQTLNYLKATKKKIALLINFGTTRLQYKRIIL</sequence>
<dbReference type="EMBL" id="QFLI01000012">
    <property type="protein sequence ID" value="PXX96187.1"/>
    <property type="molecule type" value="Genomic_DNA"/>
</dbReference>
<dbReference type="OrthoDB" id="9806869at2"/>
<proteinExistence type="predicted"/>
<protein>
    <submittedName>
        <fullName evidence="1">GxxExxY protein</fullName>
    </submittedName>
</protein>
<comment type="caution">
    <text evidence="1">The sequence shown here is derived from an EMBL/GenBank/DDBJ whole genome shotgun (WGS) entry which is preliminary data.</text>
</comment>
<dbReference type="AlphaFoldDB" id="A0A2V3ZSS2"/>
<dbReference type="RefSeq" id="WP_110363219.1">
    <property type="nucleotide sequence ID" value="NZ_QFLI01000012.1"/>
</dbReference>
<organism evidence="1 2">
    <name type="scientific">Marinifilum breve</name>
    <dbReference type="NCBI Taxonomy" id="2184082"/>
    <lineage>
        <taxon>Bacteria</taxon>
        <taxon>Pseudomonadati</taxon>
        <taxon>Bacteroidota</taxon>
        <taxon>Bacteroidia</taxon>
        <taxon>Marinilabiliales</taxon>
        <taxon>Marinifilaceae</taxon>
    </lineage>
</organism>
<reference evidence="1 2" key="1">
    <citation type="submission" date="2018-05" db="EMBL/GenBank/DDBJ databases">
        <title>Marinifilum breve JC075T sp. nov., a marine bacterium isolated from Yongle Blue Hole in the South China Sea.</title>
        <authorList>
            <person name="Fu T."/>
        </authorList>
    </citation>
    <scope>NUCLEOTIDE SEQUENCE [LARGE SCALE GENOMIC DNA]</scope>
    <source>
        <strain evidence="1 2">JC075</strain>
    </source>
</reference>
<name>A0A2V3ZSS2_9BACT</name>
<evidence type="ECO:0000313" key="2">
    <source>
        <dbReference type="Proteomes" id="UP000248079"/>
    </source>
</evidence>
<dbReference type="InterPro" id="IPR026350">
    <property type="entry name" value="GxxExxY"/>
</dbReference>
<dbReference type="NCBIfam" id="TIGR04256">
    <property type="entry name" value="GxxExxY"/>
    <property type="match status" value="1"/>
</dbReference>
<dbReference type="Pfam" id="PF13366">
    <property type="entry name" value="PDDEXK_3"/>
    <property type="match status" value="1"/>
</dbReference>